<organism evidence="2 3">
    <name type="scientific">Podila minutissima</name>
    <dbReference type="NCBI Taxonomy" id="64525"/>
    <lineage>
        <taxon>Eukaryota</taxon>
        <taxon>Fungi</taxon>
        <taxon>Fungi incertae sedis</taxon>
        <taxon>Mucoromycota</taxon>
        <taxon>Mortierellomycotina</taxon>
        <taxon>Mortierellomycetes</taxon>
        <taxon>Mortierellales</taxon>
        <taxon>Mortierellaceae</taxon>
        <taxon>Podila</taxon>
    </lineage>
</organism>
<feature type="region of interest" description="Disordered" evidence="1">
    <location>
        <begin position="161"/>
        <end position="210"/>
    </location>
</feature>
<protein>
    <submittedName>
        <fullName evidence="2">Uncharacterized protein</fullName>
    </submittedName>
</protein>
<keyword evidence="3" id="KW-1185">Reference proteome</keyword>
<feature type="compositionally biased region" description="Polar residues" evidence="1">
    <location>
        <begin position="103"/>
        <end position="117"/>
    </location>
</feature>
<sequence length="797" mass="89331">MRASASLYPFIYGAHSKMIKVYIPWQRLLPKDRPCDPVRNARDYQSIVMGDIGEAIEIMAEIYEQEIRPFGHPDNQGRDTKQHFGPQHGTYVRPPSHLRRRSNTYGGSQHSNSTSSGESKKGAMAQLLNTIGITSSNSNSGTQKCLSPTTLRAMAAEMTSSYSNNAHPSTSPPLQLQPHQRPTTIQTTPVPLQSQAQQPHPKKTRQHRRQLSANIVKTSMASIGKNIMKGMPSPNILNSAPMVQPQHRSSIDGYTSAPYSLKDDATVNSATSVQSMPVPVSARQGQPLTSMHSAIEAHSSFTSTSTHQSLSQSHQGSNILSFPASLQSIFGFKGTLSSTSQHNHHSHPLVWSDTAPSVNSPHLSAGPVLTRQEERHLKLEANWRADITHRKAALRAWCCHRFTELYEFSLSTACSLEGEFKDLYRIISSIVDVNRTDRSHEALAWELERTRSDELPFKLRYSQYQTVAPTSDEIDQANKTAAAEFQAVYDGVNDGHELPANKAAKVSEATVMHINTIPPTLRLYGPGVFNSYNHDIVQLHQFGDDNRIVSAYENMEFYRLQEHPLWEPLLDRVTRFDSTHHSLDPRNIFQFLRRMSVDVEPLQLLADATRNELLAVLWVIERCVRERPDFQQSPTWFRLSSSASAVQAVYRAGGVLAYLKELRVQNNGKDPILSVHPVTLTGYFKRLLKEAGGLLLKETTGLFVELVRPTTDNGEQLSRIDRALLFRVICLDRSRGEVFIRISRVMAMILERAPEDMELDAFALSKMVQVVELSGVLDLKALKRWNGAWSAIILGYM</sequence>
<feature type="compositionally biased region" description="Basic and acidic residues" evidence="1">
    <location>
        <begin position="69"/>
        <end position="82"/>
    </location>
</feature>
<evidence type="ECO:0000256" key="1">
    <source>
        <dbReference type="SAM" id="MobiDB-lite"/>
    </source>
</evidence>
<reference evidence="2" key="1">
    <citation type="journal article" date="2020" name="Fungal Divers.">
        <title>Resolving the Mortierellaceae phylogeny through synthesis of multi-gene phylogenetics and phylogenomics.</title>
        <authorList>
            <person name="Vandepol N."/>
            <person name="Liber J."/>
            <person name="Desiro A."/>
            <person name="Na H."/>
            <person name="Kennedy M."/>
            <person name="Barry K."/>
            <person name="Grigoriev I.V."/>
            <person name="Miller A.N."/>
            <person name="O'Donnell K."/>
            <person name="Stajich J.E."/>
            <person name="Bonito G."/>
        </authorList>
    </citation>
    <scope>NUCLEOTIDE SEQUENCE</scope>
    <source>
        <strain evidence="2">NVP1</strain>
    </source>
</reference>
<dbReference type="Proteomes" id="UP000696485">
    <property type="component" value="Unassembled WGS sequence"/>
</dbReference>
<accession>A0A9P5SKG7</accession>
<proteinExistence type="predicted"/>
<feature type="compositionally biased region" description="Polar residues" evidence="1">
    <location>
        <begin position="161"/>
        <end position="198"/>
    </location>
</feature>
<gene>
    <name evidence="2" type="ORF">BG006_005738</name>
</gene>
<feature type="region of interest" description="Disordered" evidence="1">
    <location>
        <begin position="69"/>
        <end position="121"/>
    </location>
</feature>
<feature type="compositionally biased region" description="Basic residues" evidence="1">
    <location>
        <begin position="200"/>
        <end position="210"/>
    </location>
</feature>
<comment type="caution">
    <text evidence="2">The sequence shown here is derived from an EMBL/GenBank/DDBJ whole genome shotgun (WGS) entry which is preliminary data.</text>
</comment>
<dbReference type="EMBL" id="JAAAUY010000325">
    <property type="protein sequence ID" value="KAF9331400.1"/>
    <property type="molecule type" value="Genomic_DNA"/>
</dbReference>
<name>A0A9P5SKG7_9FUNG</name>
<evidence type="ECO:0000313" key="3">
    <source>
        <dbReference type="Proteomes" id="UP000696485"/>
    </source>
</evidence>
<evidence type="ECO:0000313" key="2">
    <source>
        <dbReference type="EMBL" id="KAF9331400.1"/>
    </source>
</evidence>
<dbReference type="AlphaFoldDB" id="A0A9P5SKG7"/>